<gene>
    <name evidence="2" type="ORF">DPMN_055388</name>
</gene>
<evidence type="ECO:0000313" key="2">
    <source>
        <dbReference type="EMBL" id="KAH3729417.1"/>
    </source>
</evidence>
<organism evidence="2 3">
    <name type="scientific">Dreissena polymorpha</name>
    <name type="common">Zebra mussel</name>
    <name type="synonym">Mytilus polymorpha</name>
    <dbReference type="NCBI Taxonomy" id="45954"/>
    <lineage>
        <taxon>Eukaryota</taxon>
        <taxon>Metazoa</taxon>
        <taxon>Spiralia</taxon>
        <taxon>Lophotrochozoa</taxon>
        <taxon>Mollusca</taxon>
        <taxon>Bivalvia</taxon>
        <taxon>Autobranchia</taxon>
        <taxon>Heteroconchia</taxon>
        <taxon>Euheterodonta</taxon>
        <taxon>Imparidentia</taxon>
        <taxon>Neoheterodontei</taxon>
        <taxon>Myida</taxon>
        <taxon>Dreissenoidea</taxon>
        <taxon>Dreissenidae</taxon>
        <taxon>Dreissena</taxon>
    </lineage>
</organism>
<dbReference type="AlphaFoldDB" id="A0A9D4HQM1"/>
<evidence type="ECO:0000313" key="3">
    <source>
        <dbReference type="Proteomes" id="UP000828390"/>
    </source>
</evidence>
<sequence>MTDKSSKNNNHVNGHPPPERVPSKTIEPPLNPGVANIRGYPTIGGLEPQSSRGAAYMRNTARIVKRDSHDEKRDFGKGEKFKLKRRCNSIVIEDDDDIRNLEVSATLTFRICTGNS</sequence>
<keyword evidence="3" id="KW-1185">Reference proteome</keyword>
<reference evidence="2" key="1">
    <citation type="journal article" date="2019" name="bioRxiv">
        <title>The Genome of the Zebra Mussel, Dreissena polymorpha: A Resource for Invasive Species Research.</title>
        <authorList>
            <person name="McCartney M.A."/>
            <person name="Auch B."/>
            <person name="Kono T."/>
            <person name="Mallez S."/>
            <person name="Zhang Y."/>
            <person name="Obille A."/>
            <person name="Becker A."/>
            <person name="Abrahante J.E."/>
            <person name="Garbe J."/>
            <person name="Badalamenti J.P."/>
            <person name="Herman A."/>
            <person name="Mangelson H."/>
            <person name="Liachko I."/>
            <person name="Sullivan S."/>
            <person name="Sone E.D."/>
            <person name="Koren S."/>
            <person name="Silverstein K.A.T."/>
            <person name="Beckman K.B."/>
            <person name="Gohl D.M."/>
        </authorList>
    </citation>
    <scope>NUCLEOTIDE SEQUENCE</scope>
    <source>
        <strain evidence="2">Duluth1</strain>
        <tissue evidence="2">Whole animal</tissue>
    </source>
</reference>
<protein>
    <submittedName>
        <fullName evidence="2">Uncharacterized protein</fullName>
    </submittedName>
</protein>
<proteinExistence type="predicted"/>
<dbReference type="Proteomes" id="UP000828390">
    <property type="component" value="Unassembled WGS sequence"/>
</dbReference>
<dbReference type="EMBL" id="JAIWYP010000012">
    <property type="protein sequence ID" value="KAH3729417.1"/>
    <property type="molecule type" value="Genomic_DNA"/>
</dbReference>
<evidence type="ECO:0000256" key="1">
    <source>
        <dbReference type="SAM" id="MobiDB-lite"/>
    </source>
</evidence>
<name>A0A9D4HQM1_DREPO</name>
<reference evidence="2" key="2">
    <citation type="submission" date="2020-11" db="EMBL/GenBank/DDBJ databases">
        <authorList>
            <person name="McCartney M.A."/>
            <person name="Auch B."/>
            <person name="Kono T."/>
            <person name="Mallez S."/>
            <person name="Becker A."/>
            <person name="Gohl D.M."/>
            <person name="Silverstein K.A.T."/>
            <person name="Koren S."/>
            <person name="Bechman K.B."/>
            <person name="Herman A."/>
            <person name="Abrahante J.E."/>
            <person name="Garbe J."/>
        </authorList>
    </citation>
    <scope>NUCLEOTIDE SEQUENCE</scope>
    <source>
        <strain evidence="2">Duluth1</strain>
        <tissue evidence="2">Whole animal</tissue>
    </source>
</reference>
<feature type="region of interest" description="Disordered" evidence="1">
    <location>
        <begin position="1"/>
        <end position="34"/>
    </location>
</feature>
<accession>A0A9D4HQM1</accession>
<comment type="caution">
    <text evidence="2">The sequence shown here is derived from an EMBL/GenBank/DDBJ whole genome shotgun (WGS) entry which is preliminary data.</text>
</comment>